<dbReference type="Pfam" id="PF07714">
    <property type="entry name" value="PK_Tyr_Ser-Thr"/>
    <property type="match status" value="1"/>
</dbReference>
<dbReference type="InterPro" id="IPR011009">
    <property type="entry name" value="Kinase-like_dom_sf"/>
</dbReference>
<dbReference type="PANTHER" id="PTHR23257:SF969">
    <property type="entry name" value="INTEGRIN-LINKED PROTEIN KINASE"/>
    <property type="match status" value="1"/>
</dbReference>
<evidence type="ECO:0000256" key="1">
    <source>
        <dbReference type="SAM" id="MobiDB-lite"/>
    </source>
</evidence>
<name>A0A8T0I626_CERPU</name>
<dbReference type="Gene3D" id="1.10.510.10">
    <property type="entry name" value="Transferase(Phosphotransferase) domain 1"/>
    <property type="match status" value="1"/>
</dbReference>
<dbReference type="SUPFAM" id="SSF56112">
    <property type="entry name" value="Protein kinase-like (PK-like)"/>
    <property type="match status" value="1"/>
</dbReference>
<dbReference type="InterPro" id="IPR008271">
    <property type="entry name" value="Ser/Thr_kinase_AS"/>
</dbReference>
<organism evidence="3 4">
    <name type="scientific">Ceratodon purpureus</name>
    <name type="common">Fire moss</name>
    <name type="synonym">Dicranum purpureum</name>
    <dbReference type="NCBI Taxonomy" id="3225"/>
    <lineage>
        <taxon>Eukaryota</taxon>
        <taxon>Viridiplantae</taxon>
        <taxon>Streptophyta</taxon>
        <taxon>Embryophyta</taxon>
        <taxon>Bryophyta</taxon>
        <taxon>Bryophytina</taxon>
        <taxon>Bryopsida</taxon>
        <taxon>Dicranidae</taxon>
        <taxon>Pseudoditrichales</taxon>
        <taxon>Ditrichaceae</taxon>
        <taxon>Ceratodon</taxon>
    </lineage>
</organism>
<proteinExistence type="predicted"/>
<accession>A0A8T0I626</accession>
<comment type="caution">
    <text evidence="3">The sequence shown here is derived from an EMBL/GenBank/DDBJ whole genome shotgun (WGS) entry which is preliminary data.</text>
</comment>
<evidence type="ECO:0000259" key="2">
    <source>
        <dbReference type="PROSITE" id="PS50011"/>
    </source>
</evidence>
<feature type="compositionally biased region" description="Polar residues" evidence="1">
    <location>
        <begin position="31"/>
        <end position="43"/>
    </location>
</feature>
<reference evidence="3" key="1">
    <citation type="submission" date="2020-06" db="EMBL/GenBank/DDBJ databases">
        <title>WGS assembly of Ceratodon purpureus strain R40.</title>
        <authorList>
            <person name="Carey S.B."/>
            <person name="Jenkins J."/>
            <person name="Shu S."/>
            <person name="Lovell J.T."/>
            <person name="Sreedasyam A."/>
            <person name="Maumus F."/>
            <person name="Tiley G.P."/>
            <person name="Fernandez-Pozo N."/>
            <person name="Barry K."/>
            <person name="Chen C."/>
            <person name="Wang M."/>
            <person name="Lipzen A."/>
            <person name="Daum C."/>
            <person name="Saski C.A."/>
            <person name="Payton A.C."/>
            <person name="Mcbreen J.C."/>
            <person name="Conrad R.E."/>
            <person name="Kollar L.M."/>
            <person name="Olsson S."/>
            <person name="Huttunen S."/>
            <person name="Landis J.B."/>
            <person name="Wickett N.J."/>
            <person name="Johnson M.G."/>
            <person name="Rensing S.A."/>
            <person name="Grimwood J."/>
            <person name="Schmutz J."/>
            <person name="Mcdaniel S.F."/>
        </authorList>
    </citation>
    <scope>NUCLEOTIDE SEQUENCE</scope>
    <source>
        <strain evidence="3">R40</strain>
    </source>
</reference>
<dbReference type="InterPro" id="IPR050167">
    <property type="entry name" value="Ser_Thr_protein_kinase"/>
</dbReference>
<feature type="region of interest" description="Disordered" evidence="1">
    <location>
        <begin position="1"/>
        <end position="56"/>
    </location>
</feature>
<gene>
    <name evidence="3" type="ORF">KC19_5G187100</name>
</gene>
<dbReference type="GO" id="GO:0007165">
    <property type="term" value="P:signal transduction"/>
    <property type="evidence" value="ECO:0007669"/>
    <property type="project" value="TreeGrafter"/>
</dbReference>
<dbReference type="PROSITE" id="PS50011">
    <property type="entry name" value="PROTEIN_KINASE_DOM"/>
    <property type="match status" value="1"/>
</dbReference>
<dbReference type="PROSITE" id="PS00108">
    <property type="entry name" value="PROTEIN_KINASE_ST"/>
    <property type="match status" value="1"/>
</dbReference>
<dbReference type="Proteomes" id="UP000822688">
    <property type="component" value="Chromosome 5"/>
</dbReference>
<dbReference type="InterPro" id="IPR001245">
    <property type="entry name" value="Ser-Thr/Tyr_kinase_cat_dom"/>
</dbReference>
<dbReference type="GO" id="GO:0004672">
    <property type="term" value="F:protein kinase activity"/>
    <property type="evidence" value="ECO:0007669"/>
    <property type="project" value="InterPro"/>
</dbReference>
<sequence>MEGDCKSTAPLYDANRSASMPTSAAGVSGYVTATDSAPSTSRTEVGLALPSTSESSASDSVCTRMERLVQRRSEYGSAVEFEIEASKVHWSEVDDSSDDDEEKETDLEVYERLKQKWGNFFHDYGDSLVLREKIAEGGQAEIFNAEYAYPDSEYKEMTIVKVFKHGWALRDLEKQWPVGMLDNQSEGGWFWDVNASVIWGATLLKNGRFAFRMMRHWGDLRQLIDIRMQRNNNRLPLWKAIASKMLGNNNEVPPFTHSEEGEILLSIAEGMLELHEMNIIHKDLKASNVLLDTLHMDDNTYDNFDPVLDKFDCKVADYECSARVVGTGYWRAPEILQAVKNCNVKPHSFTKEVDVYSYAMTCYEVITGHIPFQDLRGECYNVVIEGRRPELPQHIDLELKELLTRCWKKNPSERPSFEEIVECLKKIYGMQSSDNEAYDDEVLVSPDEASDDESPTFSG</sequence>
<keyword evidence="4" id="KW-1185">Reference proteome</keyword>
<feature type="domain" description="Protein kinase" evidence="2">
    <location>
        <begin position="128"/>
        <end position="428"/>
    </location>
</feature>
<dbReference type="GO" id="GO:0005524">
    <property type="term" value="F:ATP binding"/>
    <property type="evidence" value="ECO:0007669"/>
    <property type="project" value="InterPro"/>
</dbReference>
<dbReference type="GO" id="GO:0005737">
    <property type="term" value="C:cytoplasm"/>
    <property type="evidence" value="ECO:0007669"/>
    <property type="project" value="TreeGrafter"/>
</dbReference>
<dbReference type="AlphaFoldDB" id="A0A8T0I626"/>
<dbReference type="SMART" id="SM00220">
    <property type="entry name" value="S_TKc"/>
    <property type="match status" value="1"/>
</dbReference>
<dbReference type="EMBL" id="CM026425">
    <property type="protein sequence ID" value="KAG0577863.1"/>
    <property type="molecule type" value="Genomic_DNA"/>
</dbReference>
<evidence type="ECO:0000313" key="3">
    <source>
        <dbReference type="EMBL" id="KAG0577863.1"/>
    </source>
</evidence>
<dbReference type="PANTHER" id="PTHR23257">
    <property type="entry name" value="SERINE-THREONINE PROTEIN KINASE"/>
    <property type="match status" value="1"/>
</dbReference>
<dbReference type="InterPro" id="IPR000719">
    <property type="entry name" value="Prot_kinase_dom"/>
</dbReference>
<evidence type="ECO:0000313" key="4">
    <source>
        <dbReference type="Proteomes" id="UP000822688"/>
    </source>
</evidence>
<protein>
    <recommendedName>
        <fullName evidence="2">Protein kinase domain-containing protein</fullName>
    </recommendedName>
</protein>